<dbReference type="EMBL" id="MK659807">
    <property type="protein sequence ID" value="QXG19085.1"/>
    <property type="molecule type" value="Genomic_DNA"/>
</dbReference>
<feature type="transmembrane region" description="Helical" evidence="17">
    <location>
        <begin position="273"/>
        <end position="295"/>
    </location>
</feature>
<dbReference type="GO" id="GO:0008137">
    <property type="term" value="F:NADH dehydrogenase (ubiquinone) activity"/>
    <property type="evidence" value="ECO:0007669"/>
    <property type="project" value="UniProtKB-UniRule"/>
</dbReference>
<geneLocation type="mitochondrion" evidence="20"/>
<dbReference type="InterPro" id="IPR003918">
    <property type="entry name" value="NADH_UbQ_OxRdtase"/>
</dbReference>
<dbReference type="Pfam" id="PF01059">
    <property type="entry name" value="Oxidored_q5_N"/>
    <property type="match status" value="1"/>
</dbReference>
<evidence type="ECO:0000256" key="10">
    <source>
        <dbReference type="ARBA" id="ARBA00022982"/>
    </source>
</evidence>
<dbReference type="PRINTS" id="PR01437">
    <property type="entry name" value="NUOXDRDTASE4"/>
</dbReference>
<keyword evidence="14 17" id="KW-0496">Mitochondrion</keyword>
<comment type="function">
    <text evidence="1">Core subunit of the mitochondrial membrane respiratory chain NADH dehydrogenase (Complex I) that is believed to belong to the minimal assembly required for catalysis. Complex I functions in the transfer of electrons from NADH to the respiratory chain. The immediate electron acceptor for the enzyme is believed to be ubiquinone.</text>
</comment>
<evidence type="ECO:0000256" key="8">
    <source>
        <dbReference type="ARBA" id="ARBA00022692"/>
    </source>
</evidence>
<dbReference type="GO" id="GO:0042773">
    <property type="term" value="P:ATP synthesis coupled electron transport"/>
    <property type="evidence" value="ECO:0007669"/>
    <property type="project" value="InterPro"/>
</dbReference>
<evidence type="ECO:0000256" key="3">
    <source>
        <dbReference type="ARBA" id="ARBA00009025"/>
    </source>
</evidence>
<sequence length="446" mass="51091">MLKLVFFLVFLSPICFINNMYWMVQILLFFISFIFLLMNNFMNYWSEISYFLGCDMLSYGLVMLSLWICALMLMASESVNKYNNYKNLFLLNVVLLLLLLVLTFSSMNLFMFYLFFESSLIPTLFLILGWGYQPERLQAGVYLLFYTLLVSLPMLIGIFYVMNEVGSMNFYLMNNYMFNYDLLYFCMLCAFLVKMPMFLVHLWLPKAHVEAPVSGSMILAGIMLKLGGYGLLRVISFLQLMNLKYSFVWISISLVGGVLVSLVCLRQTDLKSLIAYSSVAHMGIVLAGLLTMTYWGLCGSYTLMIAHGLCSSGLFCLANVSYERLGSRSLLINKGLLNFMPAMTLWWFLLSSANMAAPPTLNLLGEISLLNSIVSWSWLTMIMLSFLSFFSAAYTLYLYSFSQHGKLFSGVYSFSGGKIREYLLMILHWLPLNLLILKSDSCMLWL</sequence>
<evidence type="ECO:0000256" key="7">
    <source>
        <dbReference type="ARBA" id="ARBA00022660"/>
    </source>
</evidence>
<feature type="transmembrane region" description="Helical" evidence="17">
    <location>
        <begin position="110"/>
        <end position="132"/>
    </location>
</feature>
<protein>
    <recommendedName>
        <fullName evidence="5 17">NADH-ubiquinone oxidoreductase chain 4</fullName>
        <ecNumber evidence="4 17">7.1.1.2</ecNumber>
    </recommendedName>
</protein>
<keyword evidence="12 17" id="KW-0520">NAD</keyword>
<keyword evidence="7 17" id="KW-0679">Respiratory chain</keyword>
<feature type="transmembrane region" description="Helical" evidence="17">
    <location>
        <begin position="182"/>
        <end position="204"/>
    </location>
</feature>
<gene>
    <name evidence="20" type="primary">ND4</name>
</gene>
<dbReference type="PANTHER" id="PTHR43507:SF20">
    <property type="entry name" value="NADH-UBIQUINONE OXIDOREDUCTASE CHAIN 4"/>
    <property type="match status" value="1"/>
</dbReference>
<evidence type="ECO:0000256" key="6">
    <source>
        <dbReference type="ARBA" id="ARBA00022448"/>
    </source>
</evidence>
<keyword evidence="8 17" id="KW-0812">Transmembrane</keyword>
<evidence type="ECO:0000313" key="20">
    <source>
        <dbReference type="EMBL" id="QXG19085.1"/>
    </source>
</evidence>
<dbReference type="Pfam" id="PF00361">
    <property type="entry name" value="Proton_antipo_M"/>
    <property type="match status" value="1"/>
</dbReference>
<evidence type="ECO:0000256" key="13">
    <source>
        <dbReference type="ARBA" id="ARBA00023075"/>
    </source>
</evidence>
<evidence type="ECO:0000256" key="2">
    <source>
        <dbReference type="ARBA" id="ARBA00004225"/>
    </source>
</evidence>
<feature type="transmembrane region" description="Helical" evidence="17">
    <location>
        <begin position="335"/>
        <end position="356"/>
    </location>
</feature>
<keyword evidence="10 17" id="KW-0249">Electron transport</keyword>
<keyword evidence="9" id="KW-1278">Translocase</keyword>
<dbReference type="InterPro" id="IPR001750">
    <property type="entry name" value="ND/Mrp_TM"/>
</dbReference>
<comment type="similarity">
    <text evidence="3 17">Belongs to the complex I subunit 4 family.</text>
</comment>
<dbReference type="InterPro" id="IPR000260">
    <property type="entry name" value="NADH4_N"/>
</dbReference>
<organism evidence="20">
    <name type="scientific">Drosophila athabasca</name>
    <name type="common">Fruit fly</name>
    <dbReference type="NCBI Taxonomy" id="7248"/>
    <lineage>
        <taxon>Eukaryota</taxon>
        <taxon>Metazoa</taxon>
        <taxon>Ecdysozoa</taxon>
        <taxon>Arthropoda</taxon>
        <taxon>Hexapoda</taxon>
        <taxon>Insecta</taxon>
        <taxon>Pterygota</taxon>
        <taxon>Neoptera</taxon>
        <taxon>Endopterygota</taxon>
        <taxon>Diptera</taxon>
        <taxon>Brachycera</taxon>
        <taxon>Muscomorpha</taxon>
        <taxon>Ephydroidea</taxon>
        <taxon>Drosophilidae</taxon>
        <taxon>Drosophila</taxon>
        <taxon>Sophophora</taxon>
    </lineage>
</organism>
<keyword evidence="13 17" id="KW-0830">Ubiquinone</keyword>
<feature type="transmembrane region" description="Helical" evidence="17">
    <location>
        <begin position="376"/>
        <end position="399"/>
    </location>
</feature>
<proteinExistence type="inferred from homology"/>
<evidence type="ECO:0000259" key="19">
    <source>
        <dbReference type="Pfam" id="PF01059"/>
    </source>
</evidence>
<evidence type="ECO:0000256" key="5">
    <source>
        <dbReference type="ARBA" id="ARBA00021006"/>
    </source>
</evidence>
<feature type="transmembrane region" description="Helical" evidence="17">
    <location>
        <begin position="56"/>
        <end position="75"/>
    </location>
</feature>
<feature type="transmembrane region" description="Helical" evidence="17">
    <location>
        <begin position="139"/>
        <end position="162"/>
    </location>
</feature>
<evidence type="ECO:0000256" key="16">
    <source>
        <dbReference type="ARBA" id="ARBA00049551"/>
    </source>
</evidence>
<evidence type="ECO:0000256" key="1">
    <source>
        <dbReference type="ARBA" id="ARBA00003257"/>
    </source>
</evidence>
<feature type="domain" description="NADH:ubiquinone oxidoreductase chain 4 N-terminal" evidence="19">
    <location>
        <begin position="1"/>
        <end position="103"/>
    </location>
</feature>
<evidence type="ECO:0000256" key="12">
    <source>
        <dbReference type="ARBA" id="ARBA00023027"/>
    </source>
</evidence>
<dbReference type="GO" id="GO:0031966">
    <property type="term" value="C:mitochondrial membrane"/>
    <property type="evidence" value="ECO:0007669"/>
    <property type="project" value="UniProtKB-SubCell"/>
</dbReference>
<evidence type="ECO:0000256" key="9">
    <source>
        <dbReference type="ARBA" id="ARBA00022967"/>
    </source>
</evidence>
<evidence type="ECO:0000256" key="14">
    <source>
        <dbReference type="ARBA" id="ARBA00023128"/>
    </source>
</evidence>
<comment type="function">
    <text evidence="17">Core subunit of the mitochondrial membrane respiratory chain NADH dehydrogenase (Complex I) which catalyzes electron transfer from NADH through the respiratory chain, using ubiquinone as an electron acceptor. Essential for the catalytic activity and assembly of complex I.</text>
</comment>
<dbReference type="GO" id="GO:0048039">
    <property type="term" value="F:ubiquinone binding"/>
    <property type="evidence" value="ECO:0007669"/>
    <property type="project" value="TreeGrafter"/>
</dbReference>
<keyword evidence="11 17" id="KW-1133">Transmembrane helix</keyword>
<name>A0A8F4TJS0_DROAT</name>
<reference evidence="20" key="1">
    <citation type="submission" date="2019-03" db="EMBL/GenBank/DDBJ databases">
        <title>Characterization of fifty-two mitochondrial genomes for the family Drosophilidae (Insecta: Diptera) and their phylogenetic implications.</title>
        <authorList>
            <person name="Qian Z.-Q."/>
            <person name="Liu L."/>
        </authorList>
    </citation>
    <scope>NUCLEOTIDE SEQUENCE</scope>
</reference>
<feature type="transmembrane region" description="Helical" evidence="17">
    <location>
        <begin position="87"/>
        <end position="104"/>
    </location>
</feature>
<feature type="domain" description="NADH:quinone oxidoreductase/Mrp antiporter transmembrane" evidence="18">
    <location>
        <begin position="106"/>
        <end position="391"/>
    </location>
</feature>
<dbReference type="GO" id="GO:0015990">
    <property type="term" value="P:electron transport coupled proton transport"/>
    <property type="evidence" value="ECO:0007669"/>
    <property type="project" value="TreeGrafter"/>
</dbReference>
<accession>A0A8F4TJS0</accession>
<evidence type="ECO:0000256" key="17">
    <source>
        <dbReference type="RuleBase" id="RU003297"/>
    </source>
</evidence>
<evidence type="ECO:0000256" key="11">
    <source>
        <dbReference type="ARBA" id="ARBA00022989"/>
    </source>
</evidence>
<dbReference type="PANTHER" id="PTHR43507">
    <property type="entry name" value="NADH-UBIQUINONE OXIDOREDUCTASE CHAIN 4"/>
    <property type="match status" value="1"/>
</dbReference>
<evidence type="ECO:0000256" key="4">
    <source>
        <dbReference type="ARBA" id="ARBA00012944"/>
    </source>
</evidence>
<feature type="transmembrane region" description="Helical" evidence="17">
    <location>
        <begin position="301"/>
        <end position="323"/>
    </location>
</feature>
<dbReference type="EC" id="7.1.1.2" evidence="4 17"/>
<keyword evidence="6 17" id="KW-0813">Transport</keyword>
<keyword evidence="15 17" id="KW-0472">Membrane</keyword>
<evidence type="ECO:0000259" key="18">
    <source>
        <dbReference type="Pfam" id="PF00361"/>
    </source>
</evidence>
<evidence type="ECO:0000256" key="15">
    <source>
        <dbReference type="ARBA" id="ARBA00023136"/>
    </source>
</evidence>
<feature type="transmembrane region" description="Helical" evidence="17">
    <location>
        <begin position="247"/>
        <end position="266"/>
    </location>
</feature>
<feature type="transmembrane region" description="Helical" evidence="17">
    <location>
        <begin position="216"/>
        <end position="235"/>
    </location>
</feature>
<comment type="catalytic activity">
    <reaction evidence="16 17">
        <text>a ubiquinone + NADH + 5 H(+)(in) = a ubiquinol + NAD(+) + 4 H(+)(out)</text>
        <dbReference type="Rhea" id="RHEA:29091"/>
        <dbReference type="Rhea" id="RHEA-COMP:9565"/>
        <dbReference type="Rhea" id="RHEA-COMP:9566"/>
        <dbReference type="ChEBI" id="CHEBI:15378"/>
        <dbReference type="ChEBI" id="CHEBI:16389"/>
        <dbReference type="ChEBI" id="CHEBI:17976"/>
        <dbReference type="ChEBI" id="CHEBI:57540"/>
        <dbReference type="ChEBI" id="CHEBI:57945"/>
        <dbReference type="EC" id="7.1.1.2"/>
    </reaction>
</comment>
<dbReference type="GO" id="GO:0003954">
    <property type="term" value="F:NADH dehydrogenase activity"/>
    <property type="evidence" value="ECO:0007669"/>
    <property type="project" value="TreeGrafter"/>
</dbReference>
<comment type="subcellular location">
    <subcellularLocation>
        <location evidence="2 17">Mitochondrion membrane</location>
        <topology evidence="2 17">Multi-pass membrane protein</topology>
    </subcellularLocation>
</comment>
<feature type="transmembrane region" description="Helical" evidence="17">
    <location>
        <begin position="7"/>
        <end position="36"/>
    </location>
</feature>
<dbReference type="AlphaFoldDB" id="A0A8F4TJS0"/>